<dbReference type="Proteomes" id="UP001215598">
    <property type="component" value="Unassembled WGS sequence"/>
</dbReference>
<accession>A0AAD7HH42</accession>
<protein>
    <recommendedName>
        <fullName evidence="3">F-box domain-containing protein</fullName>
    </recommendedName>
</protein>
<proteinExistence type="predicted"/>
<sequence>YPVISTPAELISEIFIACLPDNGRVQPSRHTAPLSLARICRHWREIALSTPQLW</sequence>
<feature type="non-terminal residue" evidence="1">
    <location>
        <position position="54"/>
    </location>
</feature>
<evidence type="ECO:0000313" key="2">
    <source>
        <dbReference type="Proteomes" id="UP001215598"/>
    </source>
</evidence>
<reference evidence="1" key="1">
    <citation type="submission" date="2023-03" db="EMBL/GenBank/DDBJ databases">
        <title>Massive genome expansion in bonnet fungi (Mycena s.s.) driven by repeated elements and novel gene families across ecological guilds.</title>
        <authorList>
            <consortium name="Lawrence Berkeley National Laboratory"/>
            <person name="Harder C.B."/>
            <person name="Miyauchi S."/>
            <person name="Viragh M."/>
            <person name="Kuo A."/>
            <person name="Thoen E."/>
            <person name="Andreopoulos B."/>
            <person name="Lu D."/>
            <person name="Skrede I."/>
            <person name="Drula E."/>
            <person name="Henrissat B."/>
            <person name="Morin E."/>
            <person name="Kohler A."/>
            <person name="Barry K."/>
            <person name="LaButti K."/>
            <person name="Morin E."/>
            <person name="Salamov A."/>
            <person name="Lipzen A."/>
            <person name="Mereny Z."/>
            <person name="Hegedus B."/>
            <person name="Baldrian P."/>
            <person name="Stursova M."/>
            <person name="Weitz H."/>
            <person name="Taylor A."/>
            <person name="Grigoriev I.V."/>
            <person name="Nagy L.G."/>
            <person name="Martin F."/>
            <person name="Kauserud H."/>
        </authorList>
    </citation>
    <scope>NUCLEOTIDE SEQUENCE</scope>
    <source>
        <strain evidence="1">CBHHK182m</strain>
    </source>
</reference>
<dbReference type="EMBL" id="JARKIB010000245">
    <property type="protein sequence ID" value="KAJ7720030.1"/>
    <property type="molecule type" value="Genomic_DNA"/>
</dbReference>
<dbReference type="AlphaFoldDB" id="A0AAD7HH42"/>
<comment type="caution">
    <text evidence="1">The sequence shown here is derived from an EMBL/GenBank/DDBJ whole genome shotgun (WGS) entry which is preliminary data.</text>
</comment>
<gene>
    <name evidence="1" type="ORF">B0H16DRAFT_1224947</name>
</gene>
<name>A0AAD7HH42_9AGAR</name>
<evidence type="ECO:0000313" key="1">
    <source>
        <dbReference type="EMBL" id="KAJ7720030.1"/>
    </source>
</evidence>
<organism evidence="1 2">
    <name type="scientific">Mycena metata</name>
    <dbReference type="NCBI Taxonomy" id="1033252"/>
    <lineage>
        <taxon>Eukaryota</taxon>
        <taxon>Fungi</taxon>
        <taxon>Dikarya</taxon>
        <taxon>Basidiomycota</taxon>
        <taxon>Agaricomycotina</taxon>
        <taxon>Agaricomycetes</taxon>
        <taxon>Agaricomycetidae</taxon>
        <taxon>Agaricales</taxon>
        <taxon>Marasmiineae</taxon>
        <taxon>Mycenaceae</taxon>
        <taxon>Mycena</taxon>
    </lineage>
</organism>
<evidence type="ECO:0008006" key="3">
    <source>
        <dbReference type="Google" id="ProtNLM"/>
    </source>
</evidence>
<keyword evidence="2" id="KW-1185">Reference proteome</keyword>
<feature type="non-terminal residue" evidence="1">
    <location>
        <position position="1"/>
    </location>
</feature>
<dbReference type="Gene3D" id="1.20.1280.50">
    <property type="match status" value="1"/>
</dbReference>